<comment type="caution">
    <text evidence="1">The sequence shown here is derived from an EMBL/GenBank/DDBJ whole genome shotgun (WGS) entry which is preliminary data.</text>
</comment>
<dbReference type="EMBL" id="JAUYVK010000024">
    <property type="protein sequence ID" value="MDP2491557.1"/>
    <property type="molecule type" value="Genomic_DNA"/>
</dbReference>
<dbReference type="Proteomes" id="UP000519158">
    <property type="component" value="Unassembled WGS sequence"/>
</dbReference>
<evidence type="ECO:0000313" key="12">
    <source>
        <dbReference type="Proteomes" id="UP000519158"/>
    </source>
</evidence>
<dbReference type="Proteomes" id="UP001177883">
    <property type="component" value="Unassembled WGS sequence"/>
</dbReference>
<evidence type="ECO:0000313" key="7">
    <source>
        <dbReference type="EMBL" id="PMF21077.1"/>
    </source>
</evidence>
<dbReference type="Proteomes" id="UP001159663">
    <property type="component" value="Unassembled WGS sequence"/>
</dbReference>
<dbReference type="Proteomes" id="UP000235405">
    <property type="component" value="Unassembled WGS sequence"/>
</dbReference>
<dbReference type="Proteomes" id="UP000050463">
    <property type="component" value="Unassembled WGS sequence"/>
</dbReference>
<reference evidence="5 13" key="9">
    <citation type="submission" date="2024-06" db="EMBL/GenBank/DDBJ databases">
        <authorList>
            <person name="Steensen K."/>
            <person name="Seneca J."/>
            <person name="Bartlau N."/>
            <person name="Yu A.X."/>
            <person name="Polz M.F."/>
        </authorList>
    </citation>
    <scope>NUCLEOTIDE SEQUENCE [LARGE SCALE GENOMIC DNA]</scope>
    <source>
        <strain evidence="5 13">1F145</strain>
    </source>
</reference>
<accession>A0A1C3J499</accession>
<evidence type="ECO:0000313" key="13">
    <source>
        <dbReference type="Proteomes" id="UP001569200"/>
    </source>
</evidence>
<reference evidence="7" key="3">
    <citation type="submission" date="2016-07" db="EMBL/GenBank/DDBJ databases">
        <authorList>
            <person name="Wan K."/>
            <person name="Booth B."/>
            <person name="Spirohn K."/>
            <person name="Hao T."/>
            <person name="Hu Y."/>
            <person name="Calderwood M."/>
            <person name="Hill D."/>
            <person name="Mohr S."/>
            <person name="Vidal M."/>
            <person name="Celniker S."/>
            <person name="Perrimon N."/>
        </authorList>
    </citation>
    <scope>NUCLEOTIDE SEQUENCE</scope>
    <source>
        <strain evidence="7">10N.286.54.F3</strain>
    </source>
</reference>
<evidence type="ECO:0000313" key="1">
    <source>
        <dbReference type="EMBL" id="KPL95784.1"/>
    </source>
</evidence>
<dbReference type="EMBL" id="JAUYVL010000001">
    <property type="protein sequence ID" value="MDP2499104.1"/>
    <property type="molecule type" value="Genomic_DNA"/>
</dbReference>
<evidence type="ECO:0000313" key="3">
    <source>
        <dbReference type="EMBL" id="MDP2491557.1"/>
    </source>
</evidence>
<dbReference type="Proteomes" id="UP001569200">
    <property type="component" value="Unassembled WGS sequence"/>
</dbReference>
<keyword evidence="13" id="KW-1185">Reference proteome</keyword>
<dbReference type="EMBL" id="LIZK01000001">
    <property type="protein sequence ID" value="KPL95784.1"/>
    <property type="molecule type" value="Genomic_DNA"/>
</dbReference>
<dbReference type="RefSeq" id="WP_017062621.1">
    <property type="nucleotide sequence ID" value="NZ_AP025509.1"/>
</dbReference>
<organism evidence="1 9">
    <name type="scientific">Vibrio splendidus</name>
    <dbReference type="NCBI Taxonomy" id="29497"/>
    <lineage>
        <taxon>Bacteria</taxon>
        <taxon>Pseudomonadati</taxon>
        <taxon>Pseudomonadota</taxon>
        <taxon>Gammaproteobacteria</taxon>
        <taxon>Vibrionales</taxon>
        <taxon>Vibrionaceae</taxon>
        <taxon>Vibrio</taxon>
    </lineage>
</organism>
<evidence type="ECO:0000313" key="9">
    <source>
        <dbReference type="Proteomes" id="UP000050463"/>
    </source>
</evidence>
<accession>A0A0P6Z4F5</accession>
<dbReference type="EMBL" id="JBGOOW010000030">
    <property type="protein sequence ID" value="MEZ8182883.1"/>
    <property type="molecule type" value="Genomic_DNA"/>
</dbReference>
<dbReference type="OrthoDB" id="5917411at2"/>
<evidence type="ECO:0000313" key="6">
    <source>
        <dbReference type="EMBL" id="NOJ14062.1"/>
    </source>
</evidence>
<evidence type="ECO:0000313" key="10">
    <source>
        <dbReference type="Proteomes" id="UP000235405"/>
    </source>
</evidence>
<reference evidence="2" key="7">
    <citation type="submission" date="2022-01" db="EMBL/GenBank/DDBJ databases">
        <title>Vibrio aestuarianus Clade A and Clade B isolates are associated with Pacific oyster (Crassostrea gigas) disease outbreaks across Ireland.</title>
        <authorList>
            <person name="Coyle N."/>
            <person name="O'Toole C."/>
            <person name="Thomas J.C.L."/>
            <person name="Ryder D."/>
            <person name="Cheslett D."/>
            <person name="Feist S."/>
            <person name="Bean T."/>
            <person name="Joseph A."/>
            <person name="Waina A."/>
            <person name="Feil E."/>
            <person name="Verner-Jeffreys D.W."/>
        </authorList>
    </citation>
    <scope>NUCLEOTIDE SEQUENCE</scope>
    <source>
        <strain evidence="2">S/17/14 A</strain>
    </source>
</reference>
<evidence type="ECO:0000313" key="2">
    <source>
        <dbReference type="EMBL" id="MDH5921994.1"/>
    </source>
</evidence>
<dbReference type="Proteomes" id="UP001177935">
    <property type="component" value="Unassembled WGS sequence"/>
</dbReference>
<evidence type="ECO:0000313" key="4">
    <source>
        <dbReference type="EMBL" id="MDP2499104.1"/>
    </source>
</evidence>
<sequence>MQKTMAFNCLSNTEWTAEIRGKLLSVAKHMEEFGSVSELELCKIFGETIWNDGVDYHSHAFSFRINAQTGDCSISNFKYH</sequence>
<evidence type="ECO:0000313" key="8">
    <source>
        <dbReference type="EMBL" id="PTP39840.1"/>
    </source>
</evidence>
<reference evidence="6 12" key="6">
    <citation type="submission" date="2019-09" db="EMBL/GenBank/DDBJ databases">
        <title>Draft genome sequencing and comparative genomics of hatchery-associated Vibrios.</title>
        <authorList>
            <person name="Kehlet-Delgado H."/>
            <person name="Mueller R.S."/>
        </authorList>
    </citation>
    <scope>NUCLEOTIDE SEQUENCE [LARGE SCALE GENOMIC DNA]</scope>
    <source>
        <strain evidence="6 12">99-70-13A3</strain>
    </source>
</reference>
<dbReference type="GeneID" id="89591139"/>
<reference evidence="8 11" key="4">
    <citation type="submission" date="2017-11" db="EMBL/GenBank/DDBJ databases">
        <title>Population delineation of vibrios coincides with oyster pathogenicity.</title>
        <authorList>
            <person name="Bruto M."/>
            <person name="Labreuche Y."/>
            <person name="James A."/>
            <person name="Piel D."/>
            <person name="Chenivesse S."/>
            <person name="Petton B."/>
            <person name="Polz M.F."/>
            <person name="Le Roux F."/>
        </authorList>
    </citation>
    <scope>NUCLEOTIDE SEQUENCE [LARGE SCALE GENOMIC DNA]</scope>
    <source>
        <strain evidence="8 11">FF_144</strain>
    </source>
</reference>
<dbReference type="EMBL" id="MCSW01000174">
    <property type="protein sequence ID" value="PMF21077.1"/>
    <property type="molecule type" value="Genomic_DNA"/>
</dbReference>
<evidence type="ECO:0000313" key="11">
    <source>
        <dbReference type="Proteomes" id="UP000244197"/>
    </source>
</evidence>
<reference evidence="10" key="2">
    <citation type="submission" date="2016-07" db="EMBL/GenBank/DDBJ databases">
        <title>Nontailed viruses are major unrecognized killers of bacteria in the ocean.</title>
        <authorList>
            <person name="Kauffman K."/>
            <person name="Hussain F."/>
            <person name="Yang J."/>
            <person name="Arevalo P."/>
            <person name="Brown J."/>
            <person name="Cutler M."/>
            <person name="Kelly L."/>
            <person name="Polz M.F."/>
        </authorList>
    </citation>
    <scope>NUCLEOTIDE SEQUENCE [LARGE SCALE GENOMIC DNA]</scope>
    <source>
        <strain evidence="10">10N.286.54.F3</strain>
    </source>
</reference>
<gene>
    <name evidence="5" type="ORF">ACED33_19520</name>
    <name evidence="1" type="ORF">AN168_00335</name>
    <name evidence="7" type="ORF">BCV19_10105</name>
    <name evidence="8" type="ORF">CWO07_00700</name>
    <name evidence="6" type="ORF">F0234_14970</name>
    <name evidence="2" type="ORF">L8R85_13235</name>
    <name evidence="3" type="ORF">Q8W38_19585</name>
    <name evidence="4" type="ORF">Q8W42_00165</name>
</gene>
<reference evidence="3" key="8">
    <citation type="submission" date="2023-07" db="EMBL/GenBank/DDBJ databases">
        <title>Genome content predicts the carbon catabolic preferences of heterotrophic bacteria.</title>
        <authorList>
            <person name="Gralka M."/>
        </authorList>
    </citation>
    <scope>NUCLEOTIDE SEQUENCE</scope>
    <source>
        <strain evidence="4">6E02</strain>
        <strain evidence="3">6E03</strain>
    </source>
</reference>
<dbReference type="EMBL" id="JAKMYX010000045">
    <property type="protein sequence ID" value="MDH5921994.1"/>
    <property type="molecule type" value="Genomic_DNA"/>
</dbReference>
<reference evidence="7" key="5">
    <citation type="journal article" date="2018" name="Nature">
        <title>A major lineage of non-tailed dsDNA viruses as unrecognized killers of marine bacteria.</title>
        <authorList>
            <person name="Kauffman K.M."/>
            <person name="Hussain F.A."/>
            <person name="Yang J."/>
            <person name="Arevalo P."/>
            <person name="Brown J.M."/>
            <person name="Chang W.K."/>
            <person name="VanInsberghe D."/>
            <person name="Elsherbini J."/>
            <person name="Sharma R.S."/>
            <person name="Cutler M.B."/>
            <person name="Kelly L."/>
            <person name="Polz M.F."/>
        </authorList>
    </citation>
    <scope>NUCLEOTIDE SEQUENCE</scope>
    <source>
        <strain evidence="7">10N.286.54.F3</strain>
    </source>
</reference>
<dbReference type="AlphaFoldDB" id="A0A0P6Z4F5"/>
<evidence type="ECO:0000313" key="5">
    <source>
        <dbReference type="EMBL" id="MEZ8182883.1"/>
    </source>
</evidence>
<dbReference type="Proteomes" id="UP000244197">
    <property type="component" value="Unassembled WGS sequence"/>
</dbReference>
<proteinExistence type="predicted"/>
<dbReference type="EMBL" id="VTXL01000012">
    <property type="protein sequence ID" value="NOJ14062.1"/>
    <property type="molecule type" value="Genomic_DNA"/>
</dbReference>
<name>A0A0P6Z4F5_VIBSP</name>
<protein>
    <submittedName>
        <fullName evidence="1">Uncharacterized protein</fullName>
    </submittedName>
</protein>
<dbReference type="EMBL" id="PIFK01000001">
    <property type="protein sequence ID" value="PTP39840.1"/>
    <property type="molecule type" value="Genomic_DNA"/>
</dbReference>
<reference evidence="1 9" key="1">
    <citation type="submission" date="2015-08" db="EMBL/GenBank/DDBJ databases">
        <title>Draft Genome Sequence of Vibrio splendidus UCD-SED7.</title>
        <authorList>
            <person name="Lee R.D."/>
            <person name="Lang J.M."/>
            <person name="Coil D.A."/>
            <person name="Jospin G."/>
            <person name="Eisen J.A."/>
        </authorList>
    </citation>
    <scope>NUCLEOTIDE SEQUENCE [LARGE SCALE GENOMIC DNA]</scope>
    <source>
        <strain evidence="1 9">UCD-SED7</strain>
    </source>
</reference>